<dbReference type="InterPro" id="IPR036271">
    <property type="entry name" value="Tet_transcr_reg_TetR-rel_C_sf"/>
</dbReference>
<evidence type="ECO:0000256" key="2">
    <source>
        <dbReference type="PROSITE-ProRule" id="PRU00335"/>
    </source>
</evidence>
<dbReference type="PANTHER" id="PTHR43479:SF11">
    <property type="entry name" value="ACREF_ENVCD OPERON REPRESSOR-RELATED"/>
    <property type="match status" value="1"/>
</dbReference>
<sequence length="201" mass="22665">MARNTTKNNEMRDARLKSIKKAALTLFASKGVAATKIQDIAKAADMSQGLIYHYYPSKEAIYLEMMHESLDKIIGAVMSLKAMPLSASEKIKFGISGLLDIIADNEDFSQTSHLIMQTVFMDMLPEDEKSKINQKRDIPYREIEAILTQGQLDGTIYEGDAKELAILFWVTINGLSLVKATTLDYYVQPQAETLYRLFIKE</sequence>
<dbReference type="Pfam" id="PF00440">
    <property type="entry name" value="TetR_N"/>
    <property type="match status" value="1"/>
</dbReference>
<comment type="caution">
    <text evidence="4">The sequence shown here is derived from an EMBL/GenBank/DDBJ whole genome shotgun (WGS) entry which is preliminary data.</text>
</comment>
<keyword evidence="5" id="KW-1185">Reference proteome</keyword>
<dbReference type="EMBL" id="JARYZI010000007">
    <property type="protein sequence ID" value="MDH8678717.1"/>
    <property type="molecule type" value="Genomic_DNA"/>
</dbReference>
<evidence type="ECO:0000256" key="1">
    <source>
        <dbReference type="ARBA" id="ARBA00023125"/>
    </source>
</evidence>
<gene>
    <name evidence="4" type="ORF">QE109_11190</name>
</gene>
<evidence type="ECO:0000259" key="3">
    <source>
        <dbReference type="PROSITE" id="PS50977"/>
    </source>
</evidence>
<dbReference type="PROSITE" id="PS50977">
    <property type="entry name" value="HTH_TETR_2"/>
    <property type="match status" value="1"/>
</dbReference>
<dbReference type="Proteomes" id="UP001158045">
    <property type="component" value="Unassembled WGS sequence"/>
</dbReference>
<accession>A0ABT6NE87</accession>
<dbReference type="Gene3D" id="1.10.10.60">
    <property type="entry name" value="Homeodomain-like"/>
    <property type="match status" value="1"/>
</dbReference>
<organism evidence="4 5">
    <name type="scientific">Fusibacter bizertensis</name>
    <dbReference type="NCBI Taxonomy" id="1488331"/>
    <lineage>
        <taxon>Bacteria</taxon>
        <taxon>Bacillati</taxon>
        <taxon>Bacillota</taxon>
        <taxon>Clostridia</taxon>
        <taxon>Eubacteriales</taxon>
        <taxon>Eubacteriales Family XII. Incertae Sedis</taxon>
        <taxon>Fusibacter</taxon>
    </lineage>
</organism>
<dbReference type="Gene3D" id="1.10.357.10">
    <property type="entry name" value="Tetracycline Repressor, domain 2"/>
    <property type="match status" value="1"/>
</dbReference>
<name>A0ABT6NE87_9FIRM</name>
<evidence type="ECO:0000313" key="5">
    <source>
        <dbReference type="Proteomes" id="UP001158045"/>
    </source>
</evidence>
<evidence type="ECO:0000313" key="4">
    <source>
        <dbReference type="EMBL" id="MDH8678717.1"/>
    </source>
</evidence>
<dbReference type="SUPFAM" id="SSF46689">
    <property type="entry name" value="Homeodomain-like"/>
    <property type="match status" value="1"/>
</dbReference>
<dbReference type="PRINTS" id="PR00455">
    <property type="entry name" value="HTHTETR"/>
</dbReference>
<feature type="domain" description="HTH tetR-type" evidence="3">
    <location>
        <begin position="13"/>
        <end position="73"/>
    </location>
</feature>
<dbReference type="SUPFAM" id="SSF48498">
    <property type="entry name" value="Tetracyclin repressor-like, C-terminal domain"/>
    <property type="match status" value="1"/>
</dbReference>
<dbReference type="InterPro" id="IPR009057">
    <property type="entry name" value="Homeodomain-like_sf"/>
</dbReference>
<reference evidence="4 5" key="1">
    <citation type="submission" date="2023-04" db="EMBL/GenBank/DDBJ databases">
        <title>Fusibacter bizertensis strain WBS, isolated from littoral bottom sediments of the Arctic seas - biochemical and genomic analysis.</title>
        <authorList>
            <person name="Brioukhanov A.L."/>
        </authorList>
    </citation>
    <scope>NUCLEOTIDE SEQUENCE [LARGE SCALE GENOMIC DNA]</scope>
    <source>
        <strain evidence="4 5">WBS</strain>
    </source>
</reference>
<dbReference type="RefSeq" id="WP_281094601.1">
    <property type="nucleotide sequence ID" value="NZ_JARYZI010000007.1"/>
</dbReference>
<feature type="DNA-binding region" description="H-T-H motif" evidence="2">
    <location>
        <begin position="36"/>
        <end position="55"/>
    </location>
</feature>
<proteinExistence type="predicted"/>
<keyword evidence="1 2" id="KW-0238">DNA-binding</keyword>
<dbReference type="InterPro" id="IPR050624">
    <property type="entry name" value="HTH-type_Tx_Regulator"/>
</dbReference>
<dbReference type="InterPro" id="IPR001647">
    <property type="entry name" value="HTH_TetR"/>
</dbReference>
<dbReference type="PANTHER" id="PTHR43479">
    <property type="entry name" value="ACREF/ENVCD OPERON REPRESSOR-RELATED"/>
    <property type="match status" value="1"/>
</dbReference>
<protein>
    <submittedName>
        <fullName evidence="4">TetR/AcrR family transcriptional regulator</fullName>
    </submittedName>
</protein>